<keyword evidence="16" id="KW-0479">Metal-binding</keyword>
<evidence type="ECO:0000256" key="8">
    <source>
        <dbReference type="ARBA" id="ARBA00022679"/>
    </source>
</evidence>
<evidence type="ECO:0000256" key="5">
    <source>
        <dbReference type="ARBA" id="ARBA00011738"/>
    </source>
</evidence>
<comment type="similarity">
    <text evidence="14 16">Belongs to the type III pantothenate kinase family.</text>
</comment>
<evidence type="ECO:0000256" key="4">
    <source>
        <dbReference type="ARBA" id="ARBA00005225"/>
    </source>
</evidence>
<proteinExistence type="inferred from homology"/>
<reference evidence="17 18" key="1">
    <citation type="submission" date="2018-08" db="EMBL/GenBank/DDBJ databases">
        <title>Acidipila sp. 4G-K13, an acidobacterium isolated from forest soil.</title>
        <authorList>
            <person name="Gao Z.-H."/>
            <person name="Qiu L.-H."/>
        </authorList>
    </citation>
    <scope>NUCLEOTIDE SEQUENCE [LARGE SCALE GENOMIC DNA]</scope>
    <source>
        <strain evidence="17 18">4G-K13</strain>
    </source>
</reference>
<evidence type="ECO:0000256" key="2">
    <source>
        <dbReference type="ARBA" id="ARBA00001958"/>
    </source>
</evidence>
<name>A0A372ILP8_9BACT</name>
<evidence type="ECO:0000313" key="18">
    <source>
        <dbReference type="Proteomes" id="UP000264702"/>
    </source>
</evidence>
<dbReference type="SUPFAM" id="SSF53067">
    <property type="entry name" value="Actin-like ATPase domain"/>
    <property type="match status" value="2"/>
</dbReference>
<dbReference type="GO" id="GO:0005524">
    <property type="term" value="F:ATP binding"/>
    <property type="evidence" value="ECO:0007669"/>
    <property type="project" value="UniProtKB-UniRule"/>
</dbReference>
<dbReference type="NCBIfam" id="NF009848">
    <property type="entry name" value="PRK13318.1-6"/>
    <property type="match status" value="1"/>
</dbReference>
<evidence type="ECO:0000256" key="9">
    <source>
        <dbReference type="ARBA" id="ARBA00022741"/>
    </source>
</evidence>
<evidence type="ECO:0000256" key="6">
    <source>
        <dbReference type="ARBA" id="ARBA00012102"/>
    </source>
</evidence>
<evidence type="ECO:0000256" key="15">
    <source>
        <dbReference type="ARBA" id="ARBA00040883"/>
    </source>
</evidence>
<sequence>MLLALNVNNTNTLIALYTLADGHATELRATWRISTRHAQTADEYGILIRNLLQTEGVKDGTISSIVIASVVPPIDWILRQFCERYFNQKPLFIEPGVKTGLPILTDNPSEAGADRIANCVGAYEKYGGPCIVVDFGTATNFDVISRRGEFLGGAIAPGLNISAEALFARAARLPRIEIRKPAKVIGTNTIDNLQIGLFYGHIGLVDSILERMIAELGEDTKCVATGGLAHIVAHESKYITQVNETLTLEGLRIIYERNRTAKARAHAT</sequence>
<dbReference type="GO" id="GO:0015937">
    <property type="term" value="P:coenzyme A biosynthetic process"/>
    <property type="evidence" value="ECO:0007669"/>
    <property type="project" value="UniProtKB-UniRule"/>
</dbReference>
<dbReference type="HAMAP" id="MF_01274">
    <property type="entry name" value="Pantothen_kinase_3"/>
    <property type="match status" value="1"/>
</dbReference>
<feature type="binding site" evidence="16">
    <location>
        <position position="189"/>
    </location>
    <ligand>
        <name>substrate</name>
    </ligand>
</feature>
<dbReference type="InterPro" id="IPR043129">
    <property type="entry name" value="ATPase_NBD"/>
</dbReference>
<comment type="subunit">
    <text evidence="5 16">Homodimer.</text>
</comment>
<keyword evidence="9 16" id="KW-0547">Nucleotide-binding</keyword>
<dbReference type="AlphaFoldDB" id="A0A372ILP8"/>
<evidence type="ECO:0000256" key="13">
    <source>
        <dbReference type="ARBA" id="ARBA00022993"/>
    </source>
</evidence>
<keyword evidence="13 16" id="KW-0173">Coenzyme A biosynthesis</keyword>
<evidence type="ECO:0000256" key="10">
    <source>
        <dbReference type="ARBA" id="ARBA00022777"/>
    </source>
</evidence>
<comment type="subcellular location">
    <subcellularLocation>
        <location evidence="3 16">Cytoplasm</location>
    </subcellularLocation>
</comment>
<comment type="cofactor">
    <cofactor evidence="16">
        <name>NH4(+)</name>
        <dbReference type="ChEBI" id="CHEBI:28938"/>
    </cofactor>
    <cofactor evidence="16">
        <name>K(+)</name>
        <dbReference type="ChEBI" id="CHEBI:29103"/>
    </cofactor>
    <text evidence="16">A monovalent cation. Ammonium or potassium.</text>
</comment>
<comment type="pathway">
    <text evidence="4 16">Cofactor biosynthesis; coenzyme A biosynthesis; CoA from (R)-pantothenate: step 1/5.</text>
</comment>
<feature type="binding site" evidence="16">
    <location>
        <begin position="6"/>
        <end position="13"/>
    </location>
    <ligand>
        <name>ATP</name>
        <dbReference type="ChEBI" id="CHEBI:30616"/>
    </ligand>
</feature>
<organism evidence="17 18">
    <name type="scientific">Paracidobacterium acidisoli</name>
    <dbReference type="NCBI Taxonomy" id="2303751"/>
    <lineage>
        <taxon>Bacteria</taxon>
        <taxon>Pseudomonadati</taxon>
        <taxon>Acidobacteriota</taxon>
        <taxon>Terriglobia</taxon>
        <taxon>Terriglobales</taxon>
        <taxon>Acidobacteriaceae</taxon>
        <taxon>Paracidobacterium</taxon>
    </lineage>
</organism>
<dbReference type="PANTHER" id="PTHR34265">
    <property type="entry name" value="TYPE III PANTOTHENATE KINASE"/>
    <property type="match status" value="1"/>
</dbReference>
<keyword evidence="7 16" id="KW-0963">Cytoplasm</keyword>
<evidence type="ECO:0000256" key="14">
    <source>
        <dbReference type="ARBA" id="ARBA00038036"/>
    </source>
</evidence>
<dbReference type="RefSeq" id="WP_117301733.1">
    <property type="nucleotide sequence ID" value="NZ_QVQT02000005.1"/>
</dbReference>
<keyword evidence="18" id="KW-1185">Reference proteome</keyword>
<feature type="active site" description="Proton acceptor" evidence="16">
    <location>
        <position position="114"/>
    </location>
</feature>
<evidence type="ECO:0000256" key="12">
    <source>
        <dbReference type="ARBA" id="ARBA00022958"/>
    </source>
</evidence>
<comment type="caution">
    <text evidence="16">Lacks conserved residue(s) required for the propagation of feature annotation.</text>
</comment>
<accession>A0A372ILP8</accession>
<dbReference type="GO" id="GO:0046872">
    <property type="term" value="F:metal ion binding"/>
    <property type="evidence" value="ECO:0007669"/>
    <property type="project" value="UniProtKB-KW"/>
</dbReference>
<protein>
    <recommendedName>
        <fullName evidence="15 16">Type III pantothenate kinase</fullName>
        <ecNumber evidence="6 16">2.7.1.33</ecNumber>
    </recommendedName>
    <alternativeName>
        <fullName evidence="16">PanK-III</fullName>
    </alternativeName>
    <alternativeName>
        <fullName evidence="16">Pantothenic acid kinase</fullName>
    </alternativeName>
</protein>
<dbReference type="EC" id="2.7.1.33" evidence="6 16"/>
<keyword evidence="10 16" id="KW-0418">Kinase</keyword>
<evidence type="ECO:0000256" key="1">
    <source>
        <dbReference type="ARBA" id="ARBA00001206"/>
    </source>
</evidence>
<feature type="binding site" evidence="16">
    <location>
        <position position="134"/>
    </location>
    <ligand>
        <name>K(+)</name>
        <dbReference type="ChEBI" id="CHEBI:29103"/>
    </ligand>
</feature>
<dbReference type="Proteomes" id="UP000264702">
    <property type="component" value="Unassembled WGS sequence"/>
</dbReference>
<feature type="binding site" evidence="16">
    <location>
        <position position="137"/>
    </location>
    <ligand>
        <name>ATP</name>
        <dbReference type="ChEBI" id="CHEBI:30616"/>
    </ligand>
</feature>
<evidence type="ECO:0000256" key="16">
    <source>
        <dbReference type="HAMAP-Rule" id="MF_01274"/>
    </source>
</evidence>
<dbReference type="Gene3D" id="3.30.420.40">
    <property type="match status" value="2"/>
</dbReference>
<evidence type="ECO:0000313" key="17">
    <source>
        <dbReference type="EMBL" id="RFU15870.1"/>
    </source>
</evidence>
<dbReference type="GO" id="GO:0004594">
    <property type="term" value="F:pantothenate kinase activity"/>
    <property type="evidence" value="ECO:0007669"/>
    <property type="project" value="UniProtKB-UniRule"/>
</dbReference>
<comment type="catalytic activity">
    <reaction evidence="1 16">
        <text>(R)-pantothenate + ATP = (R)-4'-phosphopantothenate + ADP + H(+)</text>
        <dbReference type="Rhea" id="RHEA:16373"/>
        <dbReference type="ChEBI" id="CHEBI:10986"/>
        <dbReference type="ChEBI" id="CHEBI:15378"/>
        <dbReference type="ChEBI" id="CHEBI:29032"/>
        <dbReference type="ChEBI" id="CHEBI:30616"/>
        <dbReference type="ChEBI" id="CHEBI:456216"/>
        <dbReference type="EC" id="2.7.1.33"/>
    </reaction>
</comment>
<comment type="caution">
    <text evidence="17">The sequence shown here is derived from an EMBL/GenBank/DDBJ whole genome shotgun (WGS) entry which is preliminary data.</text>
</comment>
<dbReference type="CDD" id="cd24015">
    <property type="entry name" value="ASKHA_NBD_PanK-III"/>
    <property type="match status" value="1"/>
</dbReference>
<dbReference type="InterPro" id="IPR004619">
    <property type="entry name" value="Type_III_PanK"/>
</dbReference>
<dbReference type="OrthoDB" id="9804707at2"/>
<dbReference type="NCBIfam" id="NF009855">
    <property type="entry name" value="PRK13321.1"/>
    <property type="match status" value="1"/>
</dbReference>
<evidence type="ECO:0000256" key="3">
    <source>
        <dbReference type="ARBA" id="ARBA00004496"/>
    </source>
</evidence>
<comment type="cofactor">
    <cofactor evidence="2">
        <name>K(+)</name>
        <dbReference type="ChEBI" id="CHEBI:29103"/>
    </cofactor>
</comment>
<gene>
    <name evidence="16" type="primary">coaX</name>
    <name evidence="17" type="ORF">D0Y96_15695</name>
</gene>
<dbReference type="Pfam" id="PF03309">
    <property type="entry name" value="Pan_kinase"/>
    <property type="match status" value="1"/>
</dbReference>
<dbReference type="GO" id="GO:0005737">
    <property type="term" value="C:cytoplasm"/>
    <property type="evidence" value="ECO:0007669"/>
    <property type="project" value="UniProtKB-SubCell"/>
</dbReference>
<evidence type="ECO:0000256" key="7">
    <source>
        <dbReference type="ARBA" id="ARBA00022490"/>
    </source>
</evidence>
<dbReference type="UniPathway" id="UPA00241">
    <property type="reaction ID" value="UER00352"/>
</dbReference>
<keyword evidence="12 16" id="KW-0630">Potassium</keyword>
<dbReference type="EMBL" id="QVQT01000005">
    <property type="protein sequence ID" value="RFU15870.1"/>
    <property type="molecule type" value="Genomic_DNA"/>
</dbReference>
<dbReference type="PANTHER" id="PTHR34265:SF1">
    <property type="entry name" value="TYPE III PANTOTHENATE KINASE"/>
    <property type="match status" value="1"/>
</dbReference>
<feature type="binding site" evidence="16">
    <location>
        <begin position="112"/>
        <end position="115"/>
    </location>
    <ligand>
        <name>substrate</name>
    </ligand>
</feature>
<keyword evidence="8 16" id="KW-0808">Transferase</keyword>
<keyword evidence="11 16" id="KW-0067">ATP-binding</keyword>
<comment type="function">
    <text evidence="16">Catalyzes the phosphorylation of pantothenate (Pan), the first step in CoA biosynthesis.</text>
</comment>
<evidence type="ECO:0000256" key="11">
    <source>
        <dbReference type="ARBA" id="ARBA00022840"/>
    </source>
</evidence>
<dbReference type="NCBIfam" id="TIGR00671">
    <property type="entry name" value="baf"/>
    <property type="match status" value="1"/>
</dbReference>